<accession>A0A0A9API3</accession>
<proteinExistence type="predicted"/>
<reference evidence="2" key="2">
    <citation type="journal article" date="2015" name="Data Brief">
        <title>Shoot transcriptome of the giant reed, Arundo donax.</title>
        <authorList>
            <person name="Barrero R.A."/>
            <person name="Guerrero F.D."/>
            <person name="Moolhuijzen P."/>
            <person name="Goolsby J.A."/>
            <person name="Tidwell J."/>
            <person name="Bellgard S.E."/>
            <person name="Bellgard M.I."/>
        </authorList>
    </citation>
    <scope>NUCLEOTIDE SEQUENCE</scope>
    <source>
        <tissue evidence="2">Shoot tissue taken approximately 20 cm above the soil surface</tissue>
    </source>
</reference>
<evidence type="ECO:0000313" key="2">
    <source>
        <dbReference type="EMBL" id="JAD51793.1"/>
    </source>
</evidence>
<feature type="region of interest" description="Disordered" evidence="1">
    <location>
        <begin position="1"/>
        <end position="25"/>
    </location>
</feature>
<dbReference type="EMBL" id="GBRH01246102">
    <property type="protein sequence ID" value="JAD51793.1"/>
    <property type="molecule type" value="Transcribed_RNA"/>
</dbReference>
<protein>
    <submittedName>
        <fullName evidence="2">Uncharacterized protein</fullName>
    </submittedName>
</protein>
<organism evidence="2">
    <name type="scientific">Arundo donax</name>
    <name type="common">Giant reed</name>
    <name type="synonym">Donax arundinaceus</name>
    <dbReference type="NCBI Taxonomy" id="35708"/>
    <lineage>
        <taxon>Eukaryota</taxon>
        <taxon>Viridiplantae</taxon>
        <taxon>Streptophyta</taxon>
        <taxon>Embryophyta</taxon>
        <taxon>Tracheophyta</taxon>
        <taxon>Spermatophyta</taxon>
        <taxon>Magnoliopsida</taxon>
        <taxon>Liliopsida</taxon>
        <taxon>Poales</taxon>
        <taxon>Poaceae</taxon>
        <taxon>PACMAD clade</taxon>
        <taxon>Arundinoideae</taxon>
        <taxon>Arundineae</taxon>
        <taxon>Arundo</taxon>
    </lineage>
</organism>
<reference evidence="2" key="1">
    <citation type="submission" date="2014-09" db="EMBL/GenBank/DDBJ databases">
        <authorList>
            <person name="Magalhaes I.L.F."/>
            <person name="Oliveira U."/>
            <person name="Santos F.R."/>
            <person name="Vidigal T.H.D.A."/>
            <person name="Brescovit A.D."/>
            <person name="Santos A.J."/>
        </authorList>
    </citation>
    <scope>NUCLEOTIDE SEQUENCE</scope>
    <source>
        <tissue evidence="2">Shoot tissue taken approximately 20 cm above the soil surface</tissue>
    </source>
</reference>
<name>A0A0A9API3_ARUDO</name>
<dbReference type="AlphaFoldDB" id="A0A0A9API3"/>
<sequence length="25" mass="2918">MQHRLAAPLQHLLQAKESGQRIRVH</sequence>
<evidence type="ECO:0000256" key="1">
    <source>
        <dbReference type="SAM" id="MobiDB-lite"/>
    </source>
</evidence>